<feature type="domain" description="SRCR" evidence="9">
    <location>
        <begin position="641"/>
        <end position="741"/>
    </location>
</feature>
<evidence type="ECO:0000259" key="8">
    <source>
        <dbReference type="PROSITE" id="PS50184"/>
    </source>
</evidence>
<evidence type="ECO:0000313" key="10">
    <source>
        <dbReference type="Proteomes" id="UP000694845"/>
    </source>
</evidence>
<dbReference type="Proteomes" id="UP000694845">
    <property type="component" value="Unplaced"/>
</dbReference>
<sequence>MQRLIGDRVVRLVVFVVVFCTLSAMSQSSDEDFESSYSSSSQYEGWPKRLPCIDNNRRISYHGETYSPCPCSSCTCQNSTLLCLMQSCHPPTCSKPVHPPDRCCQECPFNVTVTSVTPMLSGVLSSQAGREENFFTVNLKVTYANTNETTNIVGQGLWQTAMWLSSQEDGSVKLPGTLVDNVLTEGQQSQSLLKRGRTSTNFFIENIRYPVDMTDLTDGKAQYLCAKFSKGENPEFEKSYLEFHFEAKPTEDVLIGCTLLENRRDVSVNSVTLMLSGDGSIQEGREENFLIVNLTATYANTKTTNIARQGLWQTAMWLSSQEDGSVELPGTLADNVLTEDHQSQDLLERDAVSTSFFFSEIRYYVDMSDLKCDEAQYVCVKFNKRDKPELQRSFRRFHFAARGRPRENVLIGCTPLEGCRVPPAKLPCRDNTGQWYLHGETFSHTVCSSCTCDNSVLRCYFYSCLPLTCSKPISLPGKCCRVCQYDITVTSVTPMLSGDLSSQAGREENFLTVNLKVTYANTKETTSIVGRGLWQTAMWLSSHEDGSVKLPGTLMDNVLTEDQQSQSLMMRGNTSTNFVIANITYKVEKDLISGKARYLCATFSKGKNPELEKYVLFHLEARLSEDVLVGCTPLEDFRGNVRLVGGPNPWSGRVEIYLDDTWGTICDRDWDMDDVQVVCRQLGFTGAKEAKLGAYFGEGEGPVHMTGLACKGTENHLPECLSRCWERPTCTHKQDAGATCRDNSG</sequence>
<feature type="signal peptide" evidence="7">
    <location>
        <begin position="1"/>
        <end position="28"/>
    </location>
</feature>
<keyword evidence="3 6" id="KW-1015">Disulfide bond</keyword>
<reference evidence="11" key="1">
    <citation type="submission" date="2025-08" db="UniProtKB">
        <authorList>
            <consortium name="RefSeq"/>
        </authorList>
    </citation>
    <scope>IDENTIFICATION</scope>
</reference>
<keyword evidence="10" id="KW-1185">Reference proteome</keyword>
<dbReference type="PANTHER" id="PTHR48071:SF28">
    <property type="entry name" value="SRCR DOMAIN-CONTAINING PROTEIN"/>
    <property type="match status" value="1"/>
</dbReference>
<dbReference type="Pfam" id="PF00530">
    <property type="entry name" value="SRCR"/>
    <property type="match status" value="1"/>
</dbReference>
<organism evidence="10 11">
    <name type="scientific">Acanthaster planci</name>
    <name type="common">Crown-of-thorns starfish</name>
    <dbReference type="NCBI Taxonomy" id="133434"/>
    <lineage>
        <taxon>Eukaryota</taxon>
        <taxon>Metazoa</taxon>
        <taxon>Echinodermata</taxon>
        <taxon>Eleutherozoa</taxon>
        <taxon>Asterozoa</taxon>
        <taxon>Asteroidea</taxon>
        <taxon>Valvatacea</taxon>
        <taxon>Valvatida</taxon>
        <taxon>Acanthasteridae</taxon>
        <taxon>Acanthaster</taxon>
    </lineage>
</organism>
<dbReference type="RefSeq" id="XP_022110678.1">
    <property type="nucleotide sequence ID" value="XM_022254986.1"/>
</dbReference>
<feature type="disulfide bond" evidence="6">
    <location>
        <begin position="666"/>
        <end position="730"/>
    </location>
</feature>
<dbReference type="KEGG" id="aplc:110990135"/>
<dbReference type="InterPro" id="IPR036772">
    <property type="entry name" value="SRCR-like_dom_sf"/>
</dbReference>
<dbReference type="PROSITE" id="PS00420">
    <property type="entry name" value="SRCR_1"/>
    <property type="match status" value="1"/>
</dbReference>
<dbReference type="InterPro" id="IPR001007">
    <property type="entry name" value="VWF_dom"/>
</dbReference>
<dbReference type="OrthoDB" id="536948at2759"/>
<dbReference type="SUPFAM" id="SSF56487">
    <property type="entry name" value="SRCR-like"/>
    <property type="match status" value="1"/>
</dbReference>
<dbReference type="Gene3D" id="6.20.200.20">
    <property type="match status" value="2"/>
</dbReference>
<accession>A0A8B7ZYT1</accession>
<evidence type="ECO:0000256" key="6">
    <source>
        <dbReference type="PROSITE-ProRule" id="PRU00196"/>
    </source>
</evidence>
<keyword evidence="4" id="KW-0675">Receptor</keyword>
<dbReference type="GeneID" id="110990135"/>
<proteinExistence type="predicted"/>
<dbReference type="PANTHER" id="PTHR48071">
    <property type="entry name" value="SRCR DOMAIN-CONTAINING PROTEIN"/>
    <property type="match status" value="1"/>
</dbReference>
<protein>
    <submittedName>
        <fullName evidence="11">Uncharacterized protein LOC110990135</fullName>
    </submittedName>
</protein>
<dbReference type="AlphaFoldDB" id="A0A8B7ZYT1"/>
<dbReference type="Pfam" id="PF23334">
    <property type="entry name" value="VWC2L_2nd"/>
    <property type="match status" value="2"/>
</dbReference>
<keyword evidence="5" id="KW-0325">Glycoprotein</keyword>
<dbReference type="OMA" id="WQTAMWL"/>
<dbReference type="GO" id="GO:0016020">
    <property type="term" value="C:membrane"/>
    <property type="evidence" value="ECO:0007669"/>
    <property type="project" value="InterPro"/>
</dbReference>
<evidence type="ECO:0000313" key="11">
    <source>
        <dbReference type="RefSeq" id="XP_022110678.1"/>
    </source>
</evidence>
<evidence type="ECO:0000256" key="4">
    <source>
        <dbReference type="ARBA" id="ARBA00023170"/>
    </source>
</evidence>
<keyword evidence="2" id="KW-0677">Repeat</keyword>
<evidence type="ECO:0000256" key="7">
    <source>
        <dbReference type="SAM" id="SignalP"/>
    </source>
</evidence>
<feature type="disulfide bond" evidence="6">
    <location>
        <begin position="679"/>
        <end position="740"/>
    </location>
</feature>
<feature type="domain" description="VWFC" evidence="8">
    <location>
        <begin position="426"/>
        <end position="484"/>
    </location>
</feature>
<keyword evidence="1 7" id="KW-0732">Signal</keyword>
<evidence type="ECO:0000256" key="1">
    <source>
        <dbReference type="ARBA" id="ARBA00022729"/>
    </source>
</evidence>
<name>A0A8B7ZYT1_ACAPL</name>
<feature type="chain" id="PRO_5034124364" evidence="7">
    <location>
        <begin position="29"/>
        <end position="745"/>
    </location>
</feature>
<dbReference type="InterPro" id="IPR001190">
    <property type="entry name" value="SRCR"/>
</dbReference>
<dbReference type="PROSITE" id="PS50184">
    <property type="entry name" value="VWFC_2"/>
    <property type="match status" value="2"/>
</dbReference>
<gene>
    <name evidence="11" type="primary">LOC110990135</name>
</gene>
<feature type="disulfide bond" evidence="6">
    <location>
        <begin position="710"/>
        <end position="720"/>
    </location>
</feature>
<evidence type="ECO:0000256" key="5">
    <source>
        <dbReference type="ARBA" id="ARBA00023180"/>
    </source>
</evidence>
<dbReference type="PROSITE" id="PS50287">
    <property type="entry name" value="SRCR_2"/>
    <property type="match status" value="1"/>
</dbReference>
<dbReference type="FunFam" id="3.10.250.10:FF:000007">
    <property type="entry name" value="Soluble scavenger receptor cysteine-rich domain-containing protein SSC5D"/>
    <property type="match status" value="1"/>
</dbReference>
<feature type="domain" description="VWFC" evidence="8">
    <location>
        <begin position="50"/>
        <end position="108"/>
    </location>
</feature>
<dbReference type="PRINTS" id="PR00258">
    <property type="entry name" value="SPERACTRCPTR"/>
</dbReference>
<dbReference type="SMART" id="SM00202">
    <property type="entry name" value="SR"/>
    <property type="match status" value="1"/>
</dbReference>
<dbReference type="SMART" id="SM00214">
    <property type="entry name" value="VWC"/>
    <property type="match status" value="2"/>
</dbReference>
<dbReference type="SUPFAM" id="SSF57603">
    <property type="entry name" value="FnI-like domain"/>
    <property type="match status" value="2"/>
</dbReference>
<evidence type="ECO:0000256" key="3">
    <source>
        <dbReference type="ARBA" id="ARBA00023157"/>
    </source>
</evidence>
<evidence type="ECO:0000256" key="2">
    <source>
        <dbReference type="ARBA" id="ARBA00022737"/>
    </source>
</evidence>
<dbReference type="Gene3D" id="3.10.250.10">
    <property type="entry name" value="SRCR-like domain"/>
    <property type="match status" value="1"/>
</dbReference>
<evidence type="ECO:0000259" key="9">
    <source>
        <dbReference type="PROSITE" id="PS50287"/>
    </source>
</evidence>